<evidence type="ECO:0000256" key="3">
    <source>
        <dbReference type="ARBA" id="ARBA00012643"/>
    </source>
</evidence>
<reference evidence="7 8" key="1">
    <citation type="submission" date="2017-10" db="EMBL/GenBank/DDBJ databases">
        <title>Novel microbial diversity and functional potential in the marine mammal oral microbiome.</title>
        <authorList>
            <person name="Dudek N.K."/>
            <person name="Sun C.L."/>
            <person name="Burstein D."/>
            <person name="Kantor R.S."/>
            <person name="Aliaga Goltsman D.S."/>
            <person name="Bik E.M."/>
            <person name="Thomas B.C."/>
            <person name="Banfield J.F."/>
            <person name="Relman D.A."/>
        </authorList>
    </citation>
    <scope>NUCLEOTIDE SEQUENCE [LARGE SCALE GENOMIC DNA]</scope>
    <source>
        <strain evidence="7">DOLJORAL78_61_10</strain>
    </source>
</reference>
<dbReference type="AlphaFoldDB" id="A0A2G6KG22"/>
<dbReference type="SUPFAM" id="SSF64167">
    <property type="entry name" value="SurE-like"/>
    <property type="match status" value="1"/>
</dbReference>
<evidence type="ECO:0000256" key="2">
    <source>
        <dbReference type="ARBA" id="ARBA00011062"/>
    </source>
</evidence>
<evidence type="ECO:0000256" key="4">
    <source>
        <dbReference type="ARBA" id="ARBA00022723"/>
    </source>
</evidence>
<keyword evidence="4" id="KW-0479">Metal-binding</keyword>
<keyword evidence="5" id="KW-0378">Hydrolase</keyword>
<dbReference type="GO" id="GO:0046872">
    <property type="term" value="F:metal ion binding"/>
    <property type="evidence" value="ECO:0007669"/>
    <property type="project" value="UniProtKB-KW"/>
</dbReference>
<evidence type="ECO:0000256" key="1">
    <source>
        <dbReference type="ARBA" id="ARBA00000815"/>
    </source>
</evidence>
<dbReference type="PANTHER" id="PTHR30457">
    <property type="entry name" value="5'-NUCLEOTIDASE SURE"/>
    <property type="match status" value="1"/>
</dbReference>
<dbReference type="InterPro" id="IPR030048">
    <property type="entry name" value="SurE"/>
</dbReference>
<dbReference type="GO" id="GO:0008253">
    <property type="term" value="F:5'-nucleotidase activity"/>
    <property type="evidence" value="ECO:0007669"/>
    <property type="project" value="UniProtKB-EC"/>
</dbReference>
<dbReference type="InterPro" id="IPR036523">
    <property type="entry name" value="SurE-like_sf"/>
</dbReference>
<dbReference type="PANTHER" id="PTHR30457:SF0">
    <property type="entry name" value="PHOSPHATASE, PUTATIVE (AFU_ORTHOLOGUE AFUA_4G01070)-RELATED"/>
    <property type="match status" value="1"/>
</dbReference>
<dbReference type="InterPro" id="IPR002828">
    <property type="entry name" value="SurE-like_Pase/nucleotidase"/>
</dbReference>
<gene>
    <name evidence="7" type="ORF">CSA55_00465</name>
</gene>
<sequence length="275" mass="29347">MRILVTNDDGINSVGLHRLAQAMRPHGEVVVVAPDREFSGASSAIGAIWDFEPHITRATIEGIDEVWTVNGPPALCVLYASLGLFDEPFDLVVSGINPGANVGRSVYYSGTVGACLAARNAGWSGVAVSQATDGWAGIDGQVWSDVLRNQRWDAAVVAADAFVGALVKEMPTDPVVVNLNVPNLDPEEIVGWRRTEVGDLPPWALTKAHLVDKADHEGCYGVQIDWGEKLPLPPDTDGGTVNEGCVSVTYLSRLDADHRTDLAAPEQALSNRFGL</sequence>
<accession>A0A2G6KG22</accession>
<dbReference type="EMBL" id="PDSL01000012">
    <property type="protein sequence ID" value="PIE34607.1"/>
    <property type="molecule type" value="Genomic_DNA"/>
</dbReference>
<dbReference type="EC" id="3.1.3.5" evidence="3"/>
<evidence type="ECO:0000313" key="7">
    <source>
        <dbReference type="EMBL" id="PIE34607.1"/>
    </source>
</evidence>
<comment type="similarity">
    <text evidence="2">Belongs to the SurE nucleotidase family.</text>
</comment>
<dbReference type="Pfam" id="PF01975">
    <property type="entry name" value="SurE"/>
    <property type="match status" value="1"/>
</dbReference>
<organism evidence="7 8">
    <name type="scientific">Ilumatobacter coccineus</name>
    <dbReference type="NCBI Taxonomy" id="467094"/>
    <lineage>
        <taxon>Bacteria</taxon>
        <taxon>Bacillati</taxon>
        <taxon>Actinomycetota</taxon>
        <taxon>Acidimicrobiia</taxon>
        <taxon>Acidimicrobiales</taxon>
        <taxon>Ilumatobacteraceae</taxon>
        <taxon>Ilumatobacter</taxon>
    </lineage>
</organism>
<name>A0A2G6KG22_9ACTN</name>
<evidence type="ECO:0000256" key="5">
    <source>
        <dbReference type="ARBA" id="ARBA00022801"/>
    </source>
</evidence>
<protein>
    <recommendedName>
        <fullName evidence="3">5'-nucleotidase</fullName>
        <ecNumber evidence="3">3.1.3.5</ecNumber>
    </recommendedName>
</protein>
<dbReference type="Gene3D" id="3.40.1210.10">
    <property type="entry name" value="Survival protein SurE-like phosphatase/nucleotidase"/>
    <property type="match status" value="1"/>
</dbReference>
<comment type="caution">
    <text evidence="7">The sequence shown here is derived from an EMBL/GenBank/DDBJ whole genome shotgun (WGS) entry which is preliminary data.</text>
</comment>
<evidence type="ECO:0000259" key="6">
    <source>
        <dbReference type="Pfam" id="PF01975"/>
    </source>
</evidence>
<proteinExistence type="inferred from homology"/>
<feature type="domain" description="Survival protein SurE-like phosphatase/nucleotidase" evidence="6">
    <location>
        <begin position="3"/>
        <end position="198"/>
    </location>
</feature>
<dbReference type="Proteomes" id="UP000230914">
    <property type="component" value="Unassembled WGS sequence"/>
</dbReference>
<comment type="catalytic activity">
    <reaction evidence="1">
        <text>a ribonucleoside 5'-phosphate + H2O = a ribonucleoside + phosphate</text>
        <dbReference type="Rhea" id="RHEA:12484"/>
        <dbReference type="ChEBI" id="CHEBI:15377"/>
        <dbReference type="ChEBI" id="CHEBI:18254"/>
        <dbReference type="ChEBI" id="CHEBI:43474"/>
        <dbReference type="ChEBI" id="CHEBI:58043"/>
        <dbReference type="EC" id="3.1.3.5"/>
    </reaction>
</comment>
<evidence type="ECO:0000313" key="8">
    <source>
        <dbReference type="Proteomes" id="UP000230914"/>
    </source>
</evidence>